<gene>
    <name evidence="2" type="ORF">GFB47_12770</name>
</gene>
<dbReference type="AlphaFoldDB" id="A0A5Q0TJQ6"/>
<proteinExistence type="predicted"/>
<name>A0A5Q0TJQ6_9VIBR</name>
<organism evidence="2 3">
    <name type="scientific">Vibrio algicola</name>
    <dbReference type="NCBI Taxonomy" id="2662262"/>
    <lineage>
        <taxon>Bacteria</taxon>
        <taxon>Pseudomonadati</taxon>
        <taxon>Pseudomonadota</taxon>
        <taxon>Gammaproteobacteria</taxon>
        <taxon>Vibrionales</taxon>
        <taxon>Vibrionaceae</taxon>
        <taxon>Vibrio</taxon>
    </lineage>
</organism>
<evidence type="ECO:0000313" key="2">
    <source>
        <dbReference type="EMBL" id="QGA66305.1"/>
    </source>
</evidence>
<feature type="transmembrane region" description="Helical" evidence="1">
    <location>
        <begin position="56"/>
        <end position="75"/>
    </location>
</feature>
<accession>A0A5Q0TJQ6</accession>
<keyword evidence="3" id="KW-1185">Reference proteome</keyword>
<sequence length="86" mass="9440">MNMLNKILAAVVGFIFGIFGVPAIVYILTMLGSPDHYLVQSPDLLNPINFYSQLDFLKNVVILLPAIGLGMFLAYEGFTHTGQNAH</sequence>
<evidence type="ECO:0000256" key="1">
    <source>
        <dbReference type="SAM" id="Phobius"/>
    </source>
</evidence>
<feature type="transmembrane region" description="Helical" evidence="1">
    <location>
        <begin position="7"/>
        <end position="28"/>
    </location>
</feature>
<protein>
    <submittedName>
        <fullName evidence="2">Uncharacterized protein</fullName>
    </submittedName>
</protein>
<reference evidence="2 3" key="1">
    <citation type="submission" date="2019-10" db="EMBL/GenBank/DDBJ databases">
        <title>Vibrio sp. nov., isolated from Coralline algae surface.</title>
        <authorList>
            <person name="Geng Y."/>
            <person name="Zhang X."/>
        </authorList>
    </citation>
    <scope>NUCLEOTIDE SEQUENCE [LARGE SCALE GENOMIC DNA]</scope>
    <source>
        <strain evidence="2 3">SM1977</strain>
    </source>
</reference>
<dbReference type="RefSeq" id="WP_153448439.1">
    <property type="nucleotide sequence ID" value="NZ_CP045700.1"/>
</dbReference>
<keyword evidence="1" id="KW-1133">Transmembrane helix</keyword>
<dbReference type="Proteomes" id="UP000348942">
    <property type="component" value="Chromosome 2"/>
</dbReference>
<dbReference type="EMBL" id="CP045700">
    <property type="protein sequence ID" value="QGA66305.1"/>
    <property type="molecule type" value="Genomic_DNA"/>
</dbReference>
<keyword evidence="1" id="KW-0812">Transmembrane</keyword>
<evidence type="ECO:0000313" key="3">
    <source>
        <dbReference type="Proteomes" id="UP000348942"/>
    </source>
</evidence>
<keyword evidence="1" id="KW-0472">Membrane</keyword>